<gene>
    <name evidence="2" type="ORF">DDE83_004748</name>
</gene>
<proteinExistence type="predicted"/>
<accession>A0A364N3W0</accession>
<dbReference type="Proteomes" id="UP000249619">
    <property type="component" value="Unassembled WGS sequence"/>
</dbReference>
<sequence length="458" mass="52846">MRLFNVLTLQIDSGFPDVDTNDTEHKLWYGPDNGGLRPKYSILSHVWAKEEVTFQTFDQHKHQLAEHTNSNGQYGSMRRWGEQDAPTIMPSIHKITGVCKQIRAASAGQNAPINHVWIDTVCINKDDVNETQLAINSMFRWYAEAELCYVYLADVSWNQADSMQQFRASRWFLRGWTLQELLASREVQFYDRDWQYMGSKNDLVGTISEAANIDPQHLLGGFRTASLGQKMSWLARRETKHIEDRAYCMLGIFGVFLEPRYGQGGREFTRLQAEIVRTWDENRPFDETLFAWKSDSVVSSGLFAPAPMCFQHCSDLIYIPEYARRRNMRREIGGTTSEGIALHASHQITIQVPYSHGLPEWVYLLTCGITAWCTMVPKNAIENHAQSRDMQLNCWRRTENGLFQAAKIKMWKRPNGTWQRVHCGNVLWSNSLKLYPPWIVASVSAVLLQVPNQVEFRR</sequence>
<dbReference type="STRING" id="183478.A0A364N3W0"/>
<dbReference type="EMBL" id="QGDH01000060">
    <property type="protein sequence ID" value="RAR11105.1"/>
    <property type="molecule type" value="Genomic_DNA"/>
</dbReference>
<reference evidence="3" key="1">
    <citation type="submission" date="2018-05" db="EMBL/GenBank/DDBJ databases">
        <title>Draft genome sequence of Stemphylium lycopersici strain CIDEFI 213.</title>
        <authorList>
            <person name="Medina R."/>
            <person name="Franco M.E.E."/>
            <person name="Lucentini C.G."/>
            <person name="Saparrat M.C.N."/>
            <person name="Balatti P.A."/>
        </authorList>
    </citation>
    <scope>NUCLEOTIDE SEQUENCE [LARGE SCALE GENOMIC DNA]</scope>
    <source>
        <strain evidence="3">CIDEFI 213</strain>
    </source>
</reference>
<dbReference type="Pfam" id="PF06985">
    <property type="entry name" value="HET"/>
    <property type="match status" value="1"/>
</dbReference>
<evidence type="ECO:0000259" key="1">
    <source>
        <dbReference type="Pfam" id="PF06985"/>
    </source>
</evidence>
<keyword evidence="3" id="KW-1185">Reference proteome</keyword>
<protein>
    <submittedName>
        <fullName evidence="2">HET-domain-containing protein</fullName>
    </submittedName>
</protein>
<dbReference type="InterPro" id="IPR010730">
    <property type="entry name" value="HET"/>
</dbReference>
<organism evidence="2 3">
    <name type="scientific">Stemphylium lycopersici</name>
    <name type="common">Tomato gray leaf spot disease fungus</name>
    <name type="synonym">Thyrospora lycopersici</name>
    <dbReference type="NCBI Taxonomy" id="183478"/>
    <lineage>
        <taxon>Eukaryota</taxon>
        <taxon>Fungi</taxon>
        <taxon>Dikarya</taxon>
        <taxon>Ascomycota</taxon>
        <taxon>Pezizomycotina</taxon>
        <taxon>Dothideomycetes</taxon>
        <taxon>Pleosporomycetidae</taxon>
        <taxon>Pleosporales</taxon>
        <taxon>Pleosporineae</taxon>
        <taxon>Pleosporaceae</taxon>
        <taxon>Stemphylium</taxon>
    </lineage>
</organism>
<evidence type="ECO:0000313" key="2">
    <source>
        <dbReference type="EMBL" id="RAR11105.1"/>
    </source>
</evidence>
<dbReference type="PANTHER" id="PTHR10622:SF10">
    <property type="entry name" value="HET DOMAIN-CONTAINING PROTEIN"/>
    <property type="match status" value="1"/>
</dbReference>
<feature type="domain" description="Heterokaryon incompatibility" evidence="1">
    <location>
        <begin position="40"/>
        <end position="164"/>
    </location>
</feature>
<evidence type="ECO:0000313" key="3">
    <source>
        <dbReference type="Proteomes" id="UP000249619"/>
    </source>
</evidence>
<dbReference type="AlphaFoldDB" id="A0A364N3W0"/>
<comment type="caution">
    <text evidence="2">The sequence shown here is derived from an EMBL/GenBank/DDBJ whole genome shotgun (WGS) entry which is preliminary data.</text>
</comment>
<name>A0A364N3W0_STELY</name>
<dbReference type="PANTHER" id="PTHR10622">
    <property type="entry name" value="HET DOMAIN-CONTAINING PROTEIN"/>
    <property type="match status" value="1"/>
</dbReference>